<keyword evidence="3" id="KW-1185">Reference proteome</keyword>
<gene>
    <name evidence="2" type="ORF">SAMN05216215_103196</name>
</gene>
<keyword evidence="1" id="KW-0812">Transmembrane</keyword>
<dbReference type="Proteomes" id="UP000199529">
    <property type="component" value="Unassembled WGS sequence"/>
</dbReference>
<accession>A0A1H3LJB7</accession>
<dbReference type="OrthoDB" id="4793422at2"/>
<evidence type="ECO:0000313" key="2">
    <source>
        <dbReference type="EMBL" id="SDY64426.1"/>
    </source>
</evidence>
<evidence type="ECO:0008006" key="4">
    <source>
        <dbReference type="Google" id="ProtNLM"/>
    </source>
</evidence>
<feature type="transmembrane region" description="Helical" evidence="1">
    <location>
        <begin position="6"/>
        <end position="27"/>
    </location>
</feature>
<name>A0A1H3LJB7_9PSEU</name>
<evidence type="ECO:0000313" key="3">
    <source>
        <dbReference type="Proteomes" id="UP000199529"/>
    </source>
</evidence>
<reference evidence="3" key="1">
    <citation type="submission" date="2016-10" db="EMBL/GenBank/DDBJ databases">
        <authorList>
            <person name="Varghese N."/>
            <person name="Submissions S."/>
        </authorList>
    </citation>
    <scope>NUCLEOTIDE SEQUENCE [LARGE SCALE GENOMIC DNA]</scope>
    <source>
        <strain evidence="3">CGMCC 4.3530</strain>
    </source>
</reference>
<dbReference type="RefSeq" id="WP_093271099.1">
    <property type="nucleotide sequence ID" value="NZ_FNOK01000031.1"/>
</dbReference>
<dbReference type="AlphaFoldDB" id="A0A1H3LJB7"/>
<keyword evidence="1" id="KW-0472">Membrane</keyword>
<dbReference type="Pfam" id="PF10739">
    <property type="entry name" value="DUF2550"/>
    <property type="match status" value="1"/>
</dbReference>
<dbReference type="EMBL" id="FNOK01000031">
    <property type="protein sequence ID" value="SDY64426.1"/>
    <property type="molecule type" value="Genomic_DNA"/>
</dbReference>
<proteinExistence type="predicted"/>
<sequence>MGSPVLLLAVAFGLLLIAALVIGALAWRRLRELRVGGIDVALRASKDGGGRGWHLGVAHYRGEEFAWYRVLSLRSGPNWVINRRNVEIARRREPSVAEAYAMPTGSTVLDLTGPELELAMSTDALTGFLSWLESAPPGRSVPWAS</sequence>
<keyword evidence="1" id="KW-1133">Transmembrane helix</keyword>
<organism evidence="2 3">
    <name type="scientific">Saccharopolyspora shandongensis</name>
    <dbReference type="NCBI Taxonomy" id="418495"/>
    <lineage>
        <taxon>Bacteria</taxon>
        <taxon>Bacillati</taxon>
        <taxon>Actinomycetota</taxon>
        <taxon>Actinomycetes</taxon>
        <taxon>Pseudonocardiales</taxon>
        <taxon>Pseudonocardiaceae</taxon>
        <taxon>Saccharopolyspora</taxon>
    </lineage>
</organism>
<dbReference type="InterPro" id="IPR019675">
    <property type="entry name" value="DUF2550"/>
</dbReference>
<evidence type="ECO:0000256" key="1">
    <source>
        <dbReference type="SAM" id="Phobius"/>
    </source>
</evidence>
<protein>
    <recommendedName>
        <fullName evidence="4">DUF2550 domain-containing protein</fullName>
    </recommendedName>
</protein>
<dbReference type="STRING" id="418495.SAMN05216215_103196"/>